<reference evidence="1 2" key="1">
    <citation type="journal article" date="2012" name="Genome Biol.">
        <title>Sequencing three crocodilian genomes to illuminate the evolution of archosaurs and amniotes.</title>
        <authorList>
            <person name="St John J.A."/>
            <person name="Braun E.L."/>
            <person name="Isberg S.R."/>
            <person name="Miles L.G."/>
            <person name="Chong A.Y."/>
            <person name="Gongora J."/>
            <person name="Dalzell P."/>
            <person name="Moran C."/>
            <person name="Bed'hom B."/>
            <person name="Abzhanov A."/>
            <person name="Burgess S.C."/>
            <person name="Cooksey A.M."/>
            <person name="Castoe T.A."/>
            <person name="Crawford N.G."/>
            <person name="Densmore L.D."/>
            <person name="Drew J.C."/>
            <person name="Edwards S.V."/>
            <person name="Faircloth B.C."/>
            <person name="Fujita M.K."/>
            <person name="Greenwold M.J."/>
            <person name="Hoffmann F.G."/>
            <person name="Howard J.M."/>
            <person name="Iguchi T."/>
            <person name="Janes D.E."/>
            <person name="Khan S.Y."/>
            <person name="Kohno S."/>
            <person name="de Koning A.J."/>
            <person name="Lance S.L."/>
            <person name="McCarthy F.M."/>
            <person name="McCormack J.E."/>
            <person name="Merchant M.E."/>
            <person name="Peterson D.G."/>
            <person name="Pollock D.D."/>
            <person name="Pourmand N."/>
            <person name="Raney B.J."/>
            <person name="Roessler K.A."/>
            <person name="Sanford J.R."/>
            <person name="Sawyer R.H."/>
            <person name="Schmidt C.J."/>
            <person name="Triplett E.W."/>
            <person name="Tuberville T.D."/>
            <person name="Venegas-Anaya M."/>
            <person name="Howard J.T."/>
            <person name="Jarvis E.D."/>
            <person name="Guillette L.J.Jr."/>
            <person name="Glenn T.C."/>
            <person name="Green R.E."/>
            <person name="Ray D.A."/>
        </authorList>
    </citation>
    <scope>NUCLEOTIDE SEQUENCE [LARGE SCALE GENOMIC DNA]</scope>
    <source>
        <strain evidence="1">KSC_2009_1</strain>
    </source>
</reference>
<protein>
    <submittedName>
        <fullName evidence="1">Uncharacterized protein</fullName>
    </submittedName>
</protein>
<accession>A0A151ML51</accession>
<sequence length="113" mass="12666">MKVLECHSHLLTLFSSSEMIPLSDSLMHHLGQIELAETASISLISKKSRLGELPNHQALPARCYIQTPLQGCPLMVTALTRASSGERTTNWDFLCPSSQQEIDEYKTKLNPWL</sequence>
<dbReference type="Proteomes" id="UP000050525">
    <property type="component" value="Unassembled WGS sequence"/>
</dbReference>
<evidence type="ECO:0000313" key="2">
    <source>
        <dbReference type="Proteomes" id="UP000050525"/>
    </source>
</evidence>
<comment type="caution">
    <text evidence="1">The sequence shown here is derived from an EMBL/GenBank/DDBJ whole genome shotgun (WGS) entry which is preliminary data.</text>
</comment>
<name>A0A151ML51_ALLMI</name>
<keyword evidence="2" id="KW-1185">Reference proteome</keyword>
<gene>
    <name evidence="1" type="ORF">Y1Q_0009988</name>
</gene>
<organism evidence="1 2">
    <name type="scientific">Alligator mississippiensis</name>
    <name type="common">American alligator</name>
    <dbReference type="NCBI Taxonomy" id="8496"/>
    <lineage>
        <taxon>Eukaryota</taxon>
        <taxon>Metazoa</taxon>
        <taxon>Chordata</taxon>
        <taxon>Craniata</taxon>
        <taxon>Vertebrata</taxon>
        <taxon>Euteleostomi</taxon>
        <taxon>Archelosauria</taxon>
        <taxon>Archosauria</taxon>
        <taxon>Crocodylia</taxon>
        <taxon>Alligatoridae</taxon>
        <taxon>Alligatorinae</taxon>
        <taxon>Alligator</taxon>
    </lineage>
</organism>
<proteinExistence type="predicted"/>
<dbReference type="EMBL" id="AKHW03005879">
    <property type="protein sequence ID" value="KYO25258.1"/>
    <property type="molecule type" value="Genomic_DNA"/>
</dbReference>
<dbReference type="AlphaFoldDB" id="A0A151ML51"/>
<evidence type="ECO:0000313" key="1">
    <source>
        <dbReference type="EMBL" id="KYO25258.1"/>
    </source>
</evidence>